<feature type="region of interest" description="Disordered" evidence="1">
    <location>
        <begin position="1"/>
        <end position="32"/>
    </location>
</feature>
<feature type="region of interest" description="Disordered" evidence="1">
    <location>
        <begin position="323"/>
        <end position="380"/>
    </location>
</feature>
<dbReference type="AlphaFoldDB" id="A0A8S9SL49"/>
<feature type="region of interest" description="Disordered" evidence="1">
    <location>
        <begin position="251"/>
        <end position="305"/>
    </location>
</feature>
<name>A0A8S9SL49_BRACR</name>
<feature type="compositionally biased region" description="Low complexity" evidence="1">
    <location>
        <begin position="291"/>
        <end position="305"/>
    </location>
</feature>
<feature type="compositionally biased region" description="Basic and acidic residues" evidence="1">
    <location>
        <begin position="1"/>
        <end position="10"/>
    </location>
</feature>
<protein>
    <submittedName>
        <fullName evidence="2">Uncharacterized protein</fullName>
    </submittedName>
</protein>
<gene>
    <name evidence="2" type="ORF">F2Q69_00036233</name>
</gene>
<reference evidence="2" key="1">
    <citation type="submission" date="2019-12" db="EMBL/GenBank/DDBJ databases">
        <title>Genome sequencing and annotation of Brassica cretica.</title>
        <authorList>
            <person name="Studholme D.J."/>
            <person name="Sarris P."/>
        </authorList>
    </citation>
    <scope>NUCLEOTIDE SEQUENCE</scope>
    <source>
        <strain evidence="2">PFS-109/04</strain>
        <tissue evidence="2">Leaf</tissue>
    </source>
</reference>
<feature type="compositionally biased region" description="Low complexity" evidence="1">
    <location>
        <begin position="340"/>
        <end position="369"/>
    </location>
</feature>
<dbReference type="EMBL" id="QGKX02000004">
    <property type="protein sequence ID" value="KAF3600690.1"/>
    <property type="molecule type" value="Genomic_DNA"/>
</dbReference>
<accession>A0A8S9SL49</accession>
<sequence>MTSMSTDDKTSTSIDRSTQKSTDVSSFHPDLDVDREITMEDFLKLEEFLELEDGEKLEDLDSSREVTMEDFLELEEWLEDMDQNSKKKLDEDQHTSRGDLETSKASIDRHQPDEIDRQPPHIIDLHPPDIDRHRQPLIDPHHPPNIDRFPLLDVPPGCIIEMEPIEERMYMSKVSHLVVPKHQRPPIWTEEAVGFHKRVKRINDPVKIVVPCAVVEVESPIPPDRSMQLSPYIGVLDDPLHAEASQRGLLFRDEVDKGPSEAASIDTERIPSIDTNKPASIDTTASPSINTTASPSIDTTTSSSIDTGRLLDDFIAKRDEQHVSGELSRVEEAGTEDRTSTSIDITTSTSIDSMTSMSTDDKTSTSIDRSTQKSTDVSSCHPDLDVDREITMEDFLELEGFLELEDREKLGDLDSKAVGFHKRVKRINDPVKIVVPSAVVEVESLIPPDRIMQLSPYIGVLDEVDKGPSEAASIDTDRIPSIDTNKPASIDTTASPSINTTASPSIDTTTSSSIDTGRVSEHKEFDVCGNLRDGDTTTRSDKSRGKKRMNWKKRKRIMGNPQIFETSGKLGFSYFPNLNGNRQCEFRFPQFGARRTKRRIDVLGKLDRFVRSLSSDRPWLGLGQYACSVAT</sequence>
<feature type="compositionally biased region" description="Polar residues" evidence="1">
    <location>
        <begin position="273"/>
        <end position="290"/>
    </location>
</feature>
<evidence type="ECO:0000313" key="3">
    <source>
        <dbReference type="Proteomes" id="UP000712600"/>
    </source>
</evidence>
<feature type="compositionally biased region" description="Low complexity" evidence="1">
    <location>
        <begin position="500"/>
        <end position="516"/>
    </location>
</feature>
<organism evidence="2 3">
    <name type="scientific">Brassica cretica</name>
    <name type="common">Mustard</name>
    <dbReference type="NCBI Taxonomy" id="69181"/>
    <lineage>
        <taxon>Eukaryota</taxon>
        <taxon>Viridiplantae</taxon>
        <taxon>Streptophyta</taxon>
        <taxon>Embryophyta</taxon>
        <taxon>Tracheophyta</taxon>
        <taxon>Spermatophyta</taxon>
        <taxon>Magnoliopsida</taxon>
        <taxon>eudicotyledons</taxon>
        <taxon>Gunneridae</taxon>
        <taxon>Pentapetalae</taxon>
        <taxon>rosids</taxon>
        <taxon>malvids</taxon>
        <taxon>Brassicales</taxon>
        <taxon>Brassicaceae</taxon>
        <taxon>Brassiceae</taxon>
        <taxon>Brassica</taxon>
    </lineage>
</organism>
<feature type="compositionally biased region" description="Polar residues" evidence="1">
    <location>
        <begin position="482"/>
        <end position="499"/>
    </location>
</feature>
<feature type="region of interest" description="Disordered" evidence="1">
    <location>
        <begin position="468"/>
        <end position="549"/>
    </location>
</feature>
<evidence type="ECO:0000313" key="2">
    <source>
        <dbReference type="EMBL" id="KAF3600690.1"/>
    </source>
</evidence>
<proteinExistence type="predicted"/>
<evidence type="ECO:0000256" key="1">
    <source>
        <dbReference type="SAM" id="MobiDB-lite"/>
    </source>
</evidence>
<feature type="region of interest" description="Disordered" evidence="1">
    <location>
        <begin position="83"/>
        <end position="121"/>
    </location>
</feature>
<feature type="compositionally biased region" description="Basic and acidic residues" evidence="1">
    <location>
        <begin position="518"/>
        <end position="543"/>
    </location>
</feature>
<comment type="caution">
    <text evidence="2">The sequence shown here is derived from an EMBL/GenBank/DDBJ whole genome shotgun (WGS) entry which is preliminary data.</text>
</comment>
<feature type="compositionally biased region" description="Basic and acidic residues" evidence="1">
    <location>
        <begin position="323"/>
        <end position="339"/>
    </location>
</feature>
<dbReference type="Proteomes" id="UP000712600">
    <property type="component" value="Unassembled WGS sequence"/>
</dbReference>